<sequence length="103" mass="12246">MKTYRVLYEQWPAFGMTICHITSSFCIVRTDYHKPMWRFLKKSTIRNVDIRVAPSRTRLLPEKLEILLYLFKNLTTHTIVLIKMYRIFKIITGAKAGGTYRCQ</sequence>
<dbReference type="WBParaSite" id="nRc.2.0.1.t23956-RA">
    <property type="protein sequence ID" value="nRc.2.0.1.t23956-RA"/>
    <property type="gene ID" value="nRc.2.0.1.g23956"/>
</dbReference>
<accession>A0A915JEE8</accession>
<proteinExistence type="predicted"/>
<keyword evidence="1" id="KW-1185">Reference proteome</keyword>
<dbReference type="AlphaFoldDB" id="A0A915JEE8"/>
<dbReference type="Proteomes" id="UP000887565">
    <property type="component" value="Unplaced"/>
</dbReference>
<evidence type="ECO:0000313" key="2">
    <source>
        <dbReference type="WBParaSite" id="nRc.2.0.1.t23956-RA"/>
    </source>
</evidence>
<evidence type="ECO:0000313" key="1">
    <source>
        <dbReference type="Proteomes" id="UP000887565"/>
    </source>
</evidence>
<reference evidence="2" key="1">
    <citation type="submission" date="2022-11" db="UniProtKB">
        <authorList>
            <consortium name="WormBaseParasite"/>
        </authorList>
    </citation>
    <scope>IDENTIFICATION</scope>
</reference>
<name>A0A915JEE8_ROMCU</name>
<protein>
    <submittedName>
        <fullName evidence="2">Uncharacterized protein</fullName>
    </submittedName>
</protein>
<organism evidence="1 2">
    <name type="scientific">Romanomermis culicivorax</name>
    <name type="common">Nematode worm</name>
    <dbReference type="NCBI Taxonomy" id="13658"/>
    <lineage>
        <taxon>Eukaryota</taxon>
        <taxon>Metazoa</taxon>
        <taxon>Ecdysozoa</taxon>
        <taxon>Nematoda</taxon>
        <taxon>Enoplea</taxon>
        <taxon>Dorylaimia</taxon>
        <taxon>Mermithida</taxon>
        <taxon>Mermithoidea</taxon>
        <taxon>Mermithidae</taxon>
        <taxon>Romanomermis</taxon>
    </lineage>
</organism>